<gene>
    <name evidence="2" type="ORF">UCREL1_6857</name>
</gene>
<evidence type="ECO:0000256" key="1">
    <source>
        <dbReference type="SAM" id="SignalP"/>
    </source>
</evidence>
<reference evidence="3" key="1">
    <citation type="journal article" date="2013" name="Genome Announc.">
        <title>Draft genome sequence of the grapevine dieback fungus Eutypa lata UCR-EL1.</title>
        <authorList>
            <person name="Blanco-Ulate B."/>
            <person name="Rolshausen P.E."/>
            <person name="Cantu D."/>
        </authorList>
    </citation>
    <scope>NUCLEOTIDE SEQUENCE [LARGE SCALE GENOMIC DNA]</scope>
    <source>
        <strain evidence="3">UCR-EL1</strain>
    </source>
</reference>
<keyword evidence="3" id="KW-1185">Reference proteome</keyword>
<name>M7SIM2_EUTLA</name>
<protein>
    <submittedName>
        <fullName evidence="2">Uncharacterized protein</fullName>
    </submittedName>
</protein>
<feature type="signal peptide" evidence="1">
    <location>
        <begin position="1"/>
        <end position="22"/>
    </location>
</feature>
<dbReference type="HOGENOM" id="CLU_2386162_0_0_1"/>
<feature type="chain" id="PRO_5004084646" evidence="1">
    <location>
        <begin position="23"/>
        <end position="94"/>
    </location>
</feature>
<evidence type="ECO:0000313" key="2">
    <source>
        <dbReference type="EMBL" id="EMR66164.1"/>
    </source>
</evidence>
<organism evidence="2 3">
    <name type="scientific">Eutypa lata (strain UCR-EL1)</name>
    <name type="common">Grapevine dieback disease fungus</name>
    <name type="synonym">Eutypa armeniacae</name>
    <dbReference type="NCBI Taxonomy" id="1287681"/>
    <lineage>
        <taxon>Eukaryota</taxon>
        <taxon>Fungi</taxon>
        <taxon>Dikarya</taxon>
        <taxon>Ascomycota</taxon>
        <taxon>Pezizomycotina</taxon>
        <taxon>Sordariomycetes</taxon>
        <taxon>Xylariomycetidae</taxon>
        <taxon>Xylariales</taxon>
        <taxon>Diatrypaceae</taxon>
        <taxon>Eutypa</taxon>
    </lineage>
</organism>
<proteinExistence type="predicted"/>
<keyword evidence="1" id="KW-0732">Signal</keyword>
<dbReference type="KEGG" id="ela:UCREL1_6857"/>
<dbReference type="EMBL" id="KB706697">
    <property type="protein sequence ID" value="EMR66164.1"/>
    <property type="molecule type" value="Genomic_DNA"/>
</dbReference>
<evidence type="ECO:0000313" key="3">
    <source>
        <dbReference type="Proteomes" id="UP000012174"/>
    </source>
</evidence>
<accession>M7SIM2</accession>
<dbReference type="AlphaFoldDB" id="M7SIM2"/>
<dbReference type="Proteomes" id="UP000012174">
    <property type="component" value="Unassembled WGS sequence"/>
</dbReference>
<sequence length="94" mass="10072">MKTSTILNVLVSLTLTTSRVSSSPVDAADGSLSSLEQRDCAACAVKICPQKDFKGQCYWGCYAPDKLIELDEYWYTHTASVGVAKGCTCTTGNP</sequence>